<dbReference type="InterPro" id="IPR018247">
    <property type="entry name" value="EF_Hand_1_Ca_BS"/>
</dbReference>
<dbReference type="InterPro" id="IPR011992">
    <property type="entry name" value="EF-hand-dom_pair"/>
</dbReference>
<dbReference type="PROSITE" id="PS00018">
    <property type="entry name" value="EF_HAND_1"/>
    <property type="match status" value="1"/>
</dbReference>
<proteinExistence type="predicted"/>
<evidence type="ECO:0000313" key="4">
    <source>
        <dbReference type="EMBL" id="TWU35698.1"/>
    </source>
</evidence>
<protein>
    <recommendedName>
        <fullName evidence="3">EF-hand domain-containing protein</fullName>
    </recommendedName>
</protein>
<dbReference type="AlphaFoldDB" id="A0A5C6DG48"/>
<evidence type="ECO:0000256" key="1">
    <source>
        <dbReference type="SAM" id="MobiDB-lite"/>
    </source>
</evidence>
<reference evidence="4 5" key="1">
    <citation type="submission" date="2019-02" db="EMBL/GenBank/DDBJ databases">
        <title>Deep-cultivation of Planctomycetes and their phenomic and genomic characterization uncovers novel biology.</title>
        <authorList>
            <person name="Wiegand S."/>
            <person name="Jogler M."/>
            <person name="Boedeker C."/>
            <person name="Pinto D."/>
            <person name="Vollmers J."/>
            <person name="Rivas-Marin E."/>
            <person name="Kohn T."/>
            <person name="Peeters S.H."/>
            <person name="Heuer A."/>
            <person name="Rast P."/>
            <person name="Oberbeckmann S."/>
            <person name="Bunk B."/>
            <person name="Jeske O."/>
            <person name="Meyerdierks A."/>
            <person name="Storesund J.E."/>
            <person name="Kallscheuer N."/>
            <person name="Luecker S."/>
            <person name="Lage O.M."/>
            <person name="Pohl T."/>
            <person name="Merkel B.J."/>
            <person name="Hornburger P."/>
            <person name="Mueller R.-W."/>
            <person name="Bruemmer F."/>
            <person name="Labrenz M."/>
            <person name="Spormann A.M."/>
            <person name="Op Den Camp H."/>
            <person name="Overmann J."/>
            <person name="Amann R."/>
            <person name="Jetten M.S.M."/>
            <person name="Mascher T."/>
            <person name="Medema M.H."/>
            <person name="Devos D.P."/>
            <person name="Kaster A.-K."/>
            <person name="Ovreas L."/>
            <person name="Rohde M."/>
            <person name="Galperin M.Y."/>
            <person name="Jogler C."/>
        </authorList>
    </citation>
    <scope>NUCLEOTIDE SEQUENCE [LARGE SCALE GENOMIC DNA]</scope>
    <source>
        <strain evidence="4 5">Q31b</strain>
    </source>
</reference>
<feature type="region of interest" description="Disordered" evidence="1">
    <location>
        <begin position="150"/>
        <end position="185"/>
    </location>
</feature>
<feature type="region of interest" description="Disordered" evidence="1">
    <location>
        <begin position="72"/>
        <end position="117"/>
    </location>
</feature>
<sequence precursor="true">MNRVFQFSIFASIALSTSLLFAQPPGRGGASGMGRGGPPLEMIIQLFTQADSDHNGSVTKAELMAVLQNQGQGNQLGRGGPPLQNNNFGQANQQAANQPRPEGAPEGPPPTPGQVLPERLTQSLNLSVRQERQLAALQADVDKRLAAILTDEQEEQLQNFQPSHGPDHAEGGDADVENGRPQRPE</sequence>
<evidence type="ECO:0000256" key="2">
    <source>
        <dbReference type="SAM" id="SignalP"/>
    </source>
</evidence>
<accession>A0A5C6DG48</accession>
<feature type="signal peptide" evidence="2">
    <location>
        <begin position="1"/>
        <end position="22"/>
    </location>
</feature>
<organism evidence="4 5">
    <name type="scientific">Novipirellula aureliae</name>
    <dbReference type="NCBI Taxonomy" id="2527966"/>
    <lineage>
        <taxon>Bacteria</taxon>
        <taxon>Pseudomonadati</taxon>
        <taxon>Planctomycetota</taxon>
        <taxon>Planctomycetia</taxon>
        <taxon>Pirellulales</taxon>
        <taxon>Pirellulaceae</taxon>
        <taxon>Novipirellula</taxon>
    </lineage>
</organism>
<dbReference type="EMBL" id="SJPY01000009">
    <property type="protein sequence ID" value="TWU35698.1"/>
    <property type="molecule type" value="Genomic_DNA"/>
</dbReference>
<evidence type="ECO:0000313" key="5">
    <source>
        <dbReference type="Proteomes" id="UP000315471"/>
    </source>
</evidence>
<dbReference type="OrthoDB" id="290555at2"/>
<feature type="domain" description="EF-hand" evidence="3">
    <location>
        <begin position="38"/>
        <end position="73"/>
    </location>
</feature>
<feature type="compositionally biased region" description="Low complexity" evidence="1">
    <location>
        <begin position="81"/>
        <end position="105"/>
    </location>
</feature>
<dbReference type="GO" id="GO:0005509">
    <property type="term" value="F:calcium ion binding"/>
    <property type="evidence" value="ECO:0007669"/>
    <property type="project" value="InterPro"/>
</dbReference>
<evidence type="ECO:0000259" key="3">
    <source>
        <dbReference type="PROSITE" id="PS50222"/>
    </source>
</evidence>
<keyword evidence="2" id="KW-0732">Signal</keyword>
<name>A0A5C6DG48_9BACT</name>
<dbReference type="PROSITE" id="PS50222">
    <property type="entry name" value="EF_HAND_2"/>
    <property type="match status" value="1"/>
</dbReference>
<dbReference type="InterPro" id="IPR002048">
    <property type="entry name" value="EF_hand_dom"/>
</dbReference>
<feature type="chain" id="PRO_5022877225" description="EF-hand domain-containing protein" evidence="2">
    <location>
        <begin position="23"/>
        <end position="185"/>
    </location>
</feature>
<keyword evidence="5" id="KW-1185">Reference proteome</keyword>
<comment type="caution">
    <text evidence="4">The sequence shown here is derived from an EMBL/GenBank/DDBJ whole genome shotgun (WGS) entry which is preliminary data.</text>
</comment>
<gene>
    <name evidence="4" type="ORF">Q31b_51330</name>
</gene>
<dbReference type="Proteomes" id="UP000315471">
    <property type="component" value="Unassembled WGS sequence"/>
</dbReference>
<dbReference type="RefSeq" id="WP_146602234.1">
    <property type="nucleotide sequence ID" value="NZ_SJPY01000009.1"/>
</dbReference>
<feature type="compositionally biased region" description="Basic and acidic residues" evidence="1">
    <location>
        <begin position="165"/>
        <end position="185"/>
    </location>
</feature>
<dbReference type="SUPFAM" id="SSF47473">
    <property type="entry name" value="EF-hand"/>
    <property type="match status" value="1"/>
</dbReference>